<comment type="similarity">
    <text evidence="1 2">Belongs to the outer membrane factor (OMF) (TC 1.B.17) family.</text>
</comment>
<dbReference type="KEGG" id="dac:Daci_2259"/>
<organism evidence="5 6">
    <name type="scientific">Delftia acidovorans (strain DSM 14801 / SPH-1)</name>
    <dbReference type="NCBI Taxonomy" id="398578"/>
    <lineage>
        <taxon>Bacteria</taxon>
        <taxon>Pseudomonadati</taxon>
        <taxon>Pseudomonadota</taxon>
        <taxon>Betaproteobacteria</taxon>
        <taxon>Burkholderiales</taxon>
        <taxon>Comamonadaceae</taxon>
        <taxon>Delftia</taxon>
    </lineage>
</organism>
<feature type="compositionally biased region" description="Low complexity" evidence="4">
    <location>
        <begin position="123"/>
        <end position="134"/>
    </location>
</feature>
<feature type="signal peptide" evidence="2">
    <location>
        <begin position="1"/>
        <end position="35"/>
    </location>
</feature>
<reference evidence="6" key="2">
    <citation type="submission" date="2007-11" db="EMBL/GenBank/DDBJ databases">
        <title>Complete sequence of Delftia acidovorans DSM 14801 / SPH-1.</title>
        <authorList>
            <person name="Copeland A."/>
            <person name="Lucas S."/>
            <person name="Lapidus A."/>
            <person name="Barry K."/>
            <person name="Glavina del Rio T."/>
            <person name="Dalin E."/>
            <person name="Tice H."/>
            <person name="Pitluck S."/>
            <person name="Lowry S."/>
            <person name="Clum A."/>
            <person name="Schmutz J."/>
            <person name="Larimer F."/>
            <person name="Land M."/>
            <person name="Hauser L."/>
            <person name="Kyrpides N."/>
            <person name="Kim E."/>
            <person name="Schleheck D."/>
            <person name="Richardson P."/>
        </authorList>
    </citation>
    <scope>NUCLEOTIDE SEQUENCE [LARGE SCALE GENOMIC DNA]</scope>
    <source>
        <strain evidence="6">DSM 14801 / SPH-1</strain>
    </source>
</reference>
<keyword evidence="2" id="KW-0564">Palmitate</keyword>
<dbReference type="STRING" id="398578.Daci_2259"/>
<name>A9BZ04_DELAS</name>
<evidence type="ECO:0000256" key="1">
    <source>
        <dbReference type="ARBA" id="ARBA00007613"/>
    </source>
</evidence>
<feature type="compositionally biased region" description="Gly residues" evidence="4">
    <location>
        <begin position="135"/>
        <end position="147"/>
    </location>
</feature>
<feature type="coiled-coil region" evidence="3">
    <location>
        <begin position="211"/>
        <end position="269"/>
    </location>
</feature>
<dbReference type="AlphaFoldDB" id="A9BZ04"/>
<evidence type="ECO:0000313" key="5">
    <source>
        <dbReference type="EMBL" id="ABX34899.1"/>
    </source>
</evidence>
<dbReference type="Proteomes" id="UP000000784">
    <property type="component" value="Chromosome"/>
</dbReference>
<proteinExistence type="inferred from homology"/>
<dbReference type="PROSITE" id="PS51257">
    <property type="entry name" value="PROKAR_LIPOPROTEIN"/>
    <property type="match status" value="1"/>
</dbReference>
<gene>
    <name evidence="5" type="ordered locus">Daci_2259</name>
</gene>
<dbReference type="eggNOG" id="COG1538">
    <property type="taxonomic scope" value="Bacteria"/>
</dbReference>
<evidence type="ECO:0000256" key="4">
    <source>
        <dbReference type="SAM" id="MobiDB-lite"/>
    </source>
</evidence>
<dbReference type="Gene3D" id="1.20.1600.10">
    <property type="entry name" value="Outer membrane efflux proteins (OEP)"/>
    <property type="match status" value="1"/>
</dbReference>
<dbReference type="EMBL" id="CP000884">
    <property type="protein sequence ID" value="ABX34899.1"/>
    <property type="molecule type" value="Genomic_DNA"/>
</dbReference>
<dbReference type="PANTHER" id="PTHR30203:SF33">
    <property type="entry name" value="BLR4455 PROTEIN"/>
    <property type="match status" value="1"/>
</dbReference>
<keyword evidence="6" id="KW-1185">Reference proteome</keyword>
<keyword evidence="2" id="KW-0472">Membrane</keyword>
<dbReference type="GO" id="GO:0015562">
    <property type="term" value="F:efflux transmembrane transporter activity"/>
    <property type="evidence" value="ECO:0007669"/>
    <property type="project" value="InterPro"/>
</dbReference>
<reference evidence="5 6" key="1">
    <citation type="journal article" date="2004" name="Appl. Environ. Microbiol.">
        <title>Mineralization of individual congeners of linear alkylbenzenesulfonate by defined pairs of heterotrophic bacteria.</title>
        <authorList>
            <person name="Schleheck D."/>
            <person name="Knepper T.P."/>
            <person name="Fischer K."/>
            <person name="Cook A.M."/>
        </authorList>
    </citation>
    <scope>NUCLEOTIDE SEQUENCE [LARGE SCALE GENOMIC DNA]</scope>
    <source>
        <strain evidence="6">DSM 14801 / SPH-1</strain>
    </source>
</reference>
<evidence type="ECO:0000256" key="2">
    <source>
        <dbReference type="RuleBase" id="RU362097"/>
    </source>
</evidence>
<dbReference type="InterPro" id="IPR003423">
    <property type="entry name" value="OMP_efflux"/>
</dbReference>
<sequence length="508" mass="52983">MNRIRKPKLMQFKTLHSPAIWLAAALLAGCSTQSAYQRPALEVPAQFKEATPEAAEAGIWRPADPSRAQVPDNWWELFGDEQLNRLQQQAATGNQSIAQAAARLRAAQAAVASSQAGLFPTLGSTAGATRSRSGGASGASGTGGNTGSSGSSGNISTNYSLGLNASWELDLWGRVSGTVSASQASAQASSDDLAAARLSAQASITQTYFSLRAADASVRLLQETLQSYEQSLKLTNNRYRAGVASSADVAQAEAQYKSTQAQLIEAQTSRAQLEHALAALLGLPPAAFSLEAGAELPPPPEVPAMLSSQLLEQRPDIAAAERRVAAANAQVGVARAAFFPALTLSATAGYRGASLSNLVSAPNLFWSLGPSLALALFDGGARTAAVESARASLDLAAATYRQTVLTALQEVEDNLVTASALAREQQVQIEAVAAAQKALDVVNNQYRAGTVAYLNVLSAQTTVLSARRSLIDVRNRRLAAVNTLLKNVAGRWQPLGPASVQGPQAVAR</sequence>
<keyword evidence="2" id="KW-0732">Signal</keyword>
<keyword evidence="3" id="KW-0175">Coiled coil</keyword>
<dbReference type="PANTHER" id="PTHR30203">
    <property type="entry name" value="OUTER MEMBRANE CATION EFFLUX PROTEIN"/>
    <property type="match status" value="1"/>
</dbReference>
<accession>A9BZ04</accession>
<dbReference type="GO" id="GO:0005886">
    <property type="term" value="C:plasma membrane"/>
    <property type="evidence" value="ECO:0007669"/>
    <property type="project" value="UniProtKB-SubCell"/>
</dbReference>
<evidence type="ECO:0000256" key="3">
    <source>
        <dbReference type="SAM" id="Coils"/>
    </source>
</evidence>
<keyword evidence="2 5" id="KW-0449">Lipoprotein</keyword>
<dbReference type="InterPro" id="IPR010131">
    <property type="entry name" value="MdtP/NodT-like"/>
</dbReference>
<feature type="chain" id="PRO_5001436701" evidence="2">
    <location>
        <begin position="36"/>
        <end position="508"/>
    </location>
</feature>
<keyword evidence="2" id="KW-0812">Transmembrane</keyword>
<protein>
    <submittedName>
        <fullName evidence="5">RND efflux system, outer membrane lipoprotein, NodT family</fullName>
    </submittedName>
</protein>
<dbReference type="Gene3D" id="2.20.200.10">
    <property type="entry name" value="Outer membrane efflux proteins (OEP)"/>
    <property type="match status" value="1"/>
</dbReference>
<keyword evidence="2" id="KW-1134">Transmembrane beta strand</keyword>
<feature type="region of interest" description="Disordered" evidence="4">
    <location>
        <begin position="123"/>
        <end position="153"/>
    </location>
</feature>
<comment type="subcellular location">
    <subcellularLocation>
        <location evidence="2">Cell membrane</location>
        <topology evidence="2">Lipid-anchor</topology>
    </subcellularLocation>
</comment>
<dbReference type="NCBIfam" id="TIGR01845">
    <property type="entry name" value="outer_NodT"/>
    <property type="match status" value="1"/>
</dbReference>
<evidence type="ECO:0000313" key="6">
    <source>
        <dbReference type="Proteomes" id="UP000000784"/>
    </source>
</evidence>
<dbReference type="Pfam" id="PF02321">
    <property type="entry name" value="OEP"/>
    <property type="match status" value="2"/>
</dbReference>
<dbReference type="HOGENOM" id="CLU_012817_13_1_4"/>
<dbReference type="SUPFAM" id="SSF56954">
    <property type="entry name" value="Outer membrane efflux proteins (OEP)"/>
    <property type="match status" value="1"/>
</dbReference>